<feature type="domain" description="Aminotransferase class V" evidence="5">
    <location>
        <begin position="94"/>
        <end position="299"/>
    </location>
</feature>
<keyword evidence="7" id="KW-1185">Reference proteome</keyword>
<evidence type="ECO:0000313" key="6">
    <source>
        <dbReference type="EMBL" id="ABC62530.1"/>
    </source>
</evidence>
<keyword evidence="3" id="KW-0663">Pyridoxal phosphate</keyword>
<organism evidence="6 7">
    <name type="scientific">Erythrobacter litoralis (strain HTCC2594)</name>
    <dbReference type="NCBI Taxonomy" id="314225"/>
    <lineage>
        <taxon>Bacteria</taxon>
        <taxon>Pseudomonadati</taxon>
        <taxon>Pseudomonadota</taxon>
        <taxon>Alphaproteobacteria</taxon>
        <taxon>Sphingomonadales</taxon>
        <taxon>Erythrobacteraceae</taxon>
        <taxon>Erythrobacter/Porphyrobacter group</taxon>
        <taxon>Erythrobacter</taxon>
    </lineage>
</organism>
<comment type="similarity">
    <text evidence="2">Belongs to the class-V pyridoxal-phosphate-dependent aminotransferase family. NifS/IscS subfamily.</text>
</comment>
<name>Q2NCR1_ERYLH</name>
<evidence type="ECO:0000256" key="3">
    <source>
        <dbReference type="ARBA" id="ARBA00022898"/>
    </source>
</evidence>
<evidence type="ECO:0000259" key="5">
    <source>
        <dbReference type="Pfam" id="PF00266"/>
    </source>
</evidence>
<evidence type="ECO:0000256" key="2">
    <source>
        <dbReference type="ARBA" id="ARBA00006490"/>
    </source>
</evidence>
<dbReference type="HOGENOM" id="CLU_003433_0_0_5"/>
<dbReference type="eggNOG" id="COG1104">
    <property type="taxonomic scope" value="Bacteria"/>
</dbReference>
<dbReference type="SUPFAM" id="SSF53383">
    <property type="entry name" value="PLP-dependent transferases"/>
    <property type="match status" value="1"/>
</dbReference>
<dbReference type="InterPro" id="IPR000192">
    <property type="entry name" value="Aminotrans_V_dom"/>
</dbReference>
<evidence type="ECO:0000313" key="7">
    <source>
        <dbReference type="Proteomes" id="UP000008808"/>
    </source>
</evidence>
<proteinExistence type="inferred from homology"/>
<gene>
    <name evidence="6" type="ordered locus">ELI_02190</name>
</gene>
<comment type="catalytic activity">
    <reaction evidence="4">
        <text>(sulfur carrier)-H + L-cysteine = (sulfur carrier)-SH + L-alanine</text>
        <dbReference type="Rhea" id="RHEA:43892"/>
        <dbReference type="Rhea" id="RHEA-COMP:14737"/>
        <dbReference type="Rhea" id="RHEA-COMP:14739"/>
        <dbReference type="ChEBI" id="CHEBI:29917"/>
        <dbReference type="ChEBI" id="CHEBI:35235"/>
        <dbReference type="ChEBI" id="CHEBI:57972"/>
        <dbReference type="ChEBI" id="CHEBI:64428"/>
        <dbReference type="EC" id="2.8.1.7"/>
    </reaction>
</comment>
<protein>
    <submittedName>
        <fullName evidence="6">Cysteine desulfurase</fullName>
    </submittedName>
</protein>
<feature type="domain" description="Aminotransferase class V" evidence="5">
    <location>
        <begin position="9"/>
        <end position="80"/>
    </location>
</feature>
<dbReference type="STRING" id="314225.ELI_02190"/>
<evidence type="ECO:0000256" key="1">
    <source>
        <dbReference type="ARBA" id="ARBA00001933"/>
    </source>
</evidence>
<dbReference type="InterPro" id="IPR015424">
    <property type="entry name" value="PyrdxlP-dep_Trfase"/>
</dbReference>
<dbReference type="Gene3D" id="3.40.640.10">
    <property type="entry name" value="Type I PLP-dependent aspartate aminotransferase-like (Major domain)"/>
    <property type="match status" value="1"/>
</dbReference>
<dbReference type="PANTHER" id="PTHR11601">
    <property type="entry name" value="CYSTEINE DESULFURYLASE FAMILY MEMBER"/>
    <property type="match status" value="1"/>
</dbReference>
<sequence>MEEGFRIWANPSSPHAEGRKAKAALEDARERVKRALGWDGEVIFTSGASEALALGLQRCKAKRRIVSAVEHDAVFRAAPDAQVYSDDITIGADDILAIQHVNSETGVVNPVGQMIETIRPTGALVLSDCSQSAGKRDLPNADMLVISAHKFGGPIGIGALLVRDFALLEPMGGHERGYRQGTENVAGAIGMAAALEAGPWNTSSKERKNFALSLGNPVLSFGEQADYIFALAHPTMSAQALLIRLDAMGFAVSAGSACSSGTLKKSRVLDAFGVDDDTASRTIRVSIGWNTTSEELERFAEAWRSLA</sequence>
<dbReference type="Proteomes" id="UP000008808">
    <property type="component" value="Chromosome"/>
</dbReference>
<comment type="cofactor">
    <cofactor evidence="1">
        <name>pyridoxal 5'-phosphate</name>
        <dbReference type="ChEBI" id="CHEBI:597326"/>
    </cofactor>
</comment>
<accession>Q2NCR1</accession>
<dbReference type="InterPro" id="IPR015421">
    <property type="entry name" value="PyrdxlP-dep_Trfase_major"/>
</dbReference>
<reference evidence="7" key="1">
    <citation type="journal article" date="2009" name="J. Bacteriol.">
        <title>Complete genome sequence of Erythrobacter litoralis HTCC2594.</title>
        <authorList>
            <person name="Oh H.M."/>
            <person name="Giovannoni S.J."/>
            <person name="Ferriera S."/>
            <person name="Johnson J."/>
            <person name="Cho J.C."/>
        </authorList>
    </citation>
    <scope>NUCLEOTIDE SEQUENCE [LARGE SCALE GENOMIC DNA]</scope>
    <source>
        <strain evidence="7">HTCC2594</strain>
    </source>
</reference>
<dbReference type="AlphaFoldDB" id="Q2NCR1"/>
<dbReference type="Pfam" id="PF00266">
    <property type="entry name" value="Aminotran_5"/>
    <property type="match status" value="2"/>
</dbReference>
<dbReference type="EMBL" id="CP000157">
    <property type="protein sequence ID" value="ABC62530.1"/>
    <property type="molecule type" value="Genomic_DNA"/>
</dbReference>
<dbReference type="PANTHER" id="PTHR11601:SF34">
    <property type="entry name" value="CYSTEINE DESULFURASE"/>
    <property type="match status" value="1"/>
</dbReference>
<dbReference type="Gene3D" id="3.90.1150.10">
    <property type="entry name" value="Aspartate Aminotransferase, domain 1"/>
    <property type="match status" value="1"/>
</dbReference>
<dbReference type="GO" id="GO:0031071">
    <property type="term" value="F:cysteine desulfurase activity"/>
    <property type="evidence" value="ECO:0007669"/>
    <property type="project" value="UniProtKB-EC"/>
</dbReference>
<dbReference type="KEGG" id="eli:ELI_02190"/>
<dbReference type="InterPro" id="IPR015422">
    <property type="entry name" value="PyrdxlP-dep_Trfase_small"/>
</dbReference>
<evidence type="ECO:0000256" key="4">
    <source>
        <dbReference type="ARBA" id="ARBA00050776"/>
    </source>
</evidence>